<dbReference type="PANTHER" id="PTHR36966:SF1">
    <property type="entry name" value="REP-ASSOCIATED TYROSINE TRANSPOSASE"/>
    <property type="match status" value="1"/>
</dbReference>
<reference evidence="2 3" key="1">
    <citation type="submission" date="2017-01" db="EMBL/GenBank/DDBJ databases">
        <title>A new Hymenobacter.</title>
        <authorList>
            <person name="Liang Y."/>
            <person name="Feng F."/>
        </authorList>
    </citation>
    <scope>NUCLEOTIDE SEQUENCE [LARGE SCALE GENOMIC DNA]</scope>
    <source>
        <strain evidence="2">MIMBbqt21</strain>
    </source>
</reference>
<dbReference type="GO" id="GO:0004803">
    <property type="term" value="F:transposase activity"/>
    <property type="evidence" value="ECO:0007669"/>
    <property type="project" value="InterPro"/>
</dbReference>
<dbReference type="GO" id="GO:0006313">
    <property type="term" value="P:DNA transposition"/>
    <property type="evidence" value="ECO:0007669"/>
    <property type="project" value="InterPro"/>
</dbReference>
<feature type="domain" description="Transposase IS200-like" evidence="1">
    <location>
        <begin position="23"/>
        <end position="171"/>
    </location>
</feature>
<comment type="caution">
    <text evidence="2">The sequence shown here is derived from an EMBL/GenBank/DDBJ whole genome shotgun (WGS) entry which is preliminary data.</text>
</comment>
<dbReference type="Gene3D" id="3.30.70.1290">
    <property type="entry name" value="Transposase IS200-like"/>
    <property type="match status" value="1"/>
</dbReference>
<dbReference type="PANTHER" id="PTHR36966">
    <property type="entry name" value="REP-ASSOCIATED TYROSINE TRANSPOSASE"/>
    <property type="match status" value="1"/>
</dbReference>
<name>A0A243WEK7_9BACT</name>
<dbReference type="EMBL" id="MTSE01000006">
    <property type="protein sequence ID" value="OUJ73552.1"/>
    <property type="molecule type" value="Genomic_DNA"/>
</dbReference>
<dbReference type="SUPFAM" id="SSF143422">
    <property type="entry name" value="Transposase IS200-like"/>
    <property type="match status" value="1"/>
</dbReference>
<evidence type="ECO:0000259" key="1">
    <source>
        <dbReference type="SMART" id="SM01321"/>
    </source>
</evidence>
<dbReference type="InterPro" id="IPR052715">
    <property type="entry name" value="RAYT_transposase"/>
</dbReference>
<protein>
    <recommendedName>
        <fullName evidence="1">Transposase IS200-like domain-containing protein</fullName>
    </recommendedName>
</protein>
<keyword evidence="3" id="KW-1185">Reference proteome</keyword>
<sequence length="187" mass="21638">MEDAHYQEKYRVASTRLPGYDYGQSGAYFVTICTKSRQPYFGTIKVPDGHWDSAFLQPSMLGRKALECWDFIPQHAPFVQLDAFVLMPDHLHGILLFDKEASEDSTPTQNDGSRFGPQSQNLASVLRGFKSAVTTYARHNNLEFEWQARFHDRVVRNQHELERISAYILTNPTRWQKEHDNGEGLFR</sequence>
<dbReference type="InterPro" id="IPR002686">
    <property type="entry name" value="Transposase_17"/>
</dbReference>
<dbReference type="AlphaFoldDB" id="A0A243WEK7"/>
<evidence type="ECO:0000313" key="3">
    <source>
        <dbReference type="Proteomes" id="UP000194873"/>
    </source>
</evidence>
<gene>
    <name evidence="2" type="ORF">BXP70_13105</name>
</gene>
<organism evidence="2 3">
    <name type="scientific">Hymenobacter crusticola</name>
    <dbReference type="NCBI Taxonomy" id="1770526"/>
    <lineage>
        <taxon>Bacteria</taxon>
        <taxon>Pseudomonadati</taxon>
        <taxon>Bacteroidota</taxon>
        <taxon>Cytophagia</taxon>
        <taxon>Cytophagales</taxon>
        <taxon>Hymenobacteraceae</taxon>
        <taxon>Hymenobacter</taxon>
    </lineage>
</organism>
<evidence type="ECO:0000313" key="2">
    <source>
        <dbReference type="EMBL" id="OUJ73552.1"/>
    </source>
</evidence>
<dbReference type="GO" id="GO:0043565">
    <property type="term" value="F:sequence-specific DNA binding"/>
    <property type="evidence" value="ECO:0007669"/>
    <property type="project" value="TreeGrafter"/>
</dbReference>
<dbReference type="Proteomes" id="UP000194873">
    <property type="component" value="Unassembled WGS sequence"/>
</dbReference>
<accession>A0A243WEK7</accession>
<dbReference type="SMART" id="SM01321">
    <property type="entry name" value="Y1_Tnp"/>
    <property type="match status" value="1"/>
</dbReference>
<dbReference type="InterPro" id="IPR036515">
    <property type="entry name" value="Transposase_17_sf"/>
</dbReference>
<proteinExistence type="predicted"/>